<dbReference type="RefSeq" id="WP_093332284.1">
    <property type="nucleotide sequence ID" value="NZ_FOXP01000003.1"/>
</dbReference>
<dbReference type="GO" id="GO:0000166">
    <property type="term" value="F:nucleotide binding"/>
    <property type="evidence" value="ECO:0007669"/>
    <property type="project" value="InterPro"/>
</dbReference>
<dbReference type="InterPro" id="IPR050463">
    <property type="entry name" value="Gfo/Idh/MocA_oxidrdct_glycsds"/>
</dbReference>
<evidence type="ECO:0000313" key="3">
    <source>
        <dbReference type="Proteomes" id="UP000199586"/>
    </source>
</evidence>
<dbReference type="Gene3D" id="3.30.360.10">
    <property type="entry name" value="Dihydrodipicolinate Reductase, domain 2"/>
    <property type="match status" value="1"/>
</dbReference>
<dbReference type="AlphaFoldDB" id="A0A1I5RG90"/>
<sequence>MTAPIRIAVVGLGKIARDQHLPAIAATSNFDLVATVSRQGDGVDGVPHFRDIEQLAASGTVVDAVALCTPPQVRRSIAQFAIAQGWHVFLEKPPGATLAEVIALRDAAAAAGVSLFASWHSRYADGVEPARDWLAGRTIHRATITWREDVRVWHPGQDWIWEPGGFGVFDPGINALSIATRILPHPFFVETAELDVPENRAAPIAARVAFRDTAGAPIAMDLDFRQEGPQSWDIVVETDAGTLTLAQGGGVLSIDGGTAPAADTDLHGEYPGLYRRFAAIVRAGVSDVDVSPLRLVGDIYLRARHHVVDPFHE</sequence>
<accession>A0A1I5RG90</accession>
<dbReference type="InterPro" id="IPR000683">
    <property type="entry name" value="Gfo/Idh/MocA-like_OxRdtase_N"/>
</dbReference>
<name>A0A1I5RG90_9SPHN</name>
<dbReference type="OrthoDB" id="9813657at2"/>
<dbReference type="Pfam" id="PF01408">
    <property type="entry name" value="GFO_IDH_MocA"/>
    <property type="match status" value="1"/>
</dbReference>
<evidence type="ECO:0000313" key="2">
    <source>
        <dbReference type="EMBL" id="SFP56956.1"/>
    </source>
</evidence>
<evidence type="ECO:0000259" key="1">
    <source>
        <dbReference type="Pfam" id="PF01408"/>
    </source>
</evidence>
<dbReference type="InterPro" id="IPR036291">
    <property type="entry name" value="NAD(P)-bd_dom_sf"/>
</dbReference>
<dbReference type="Gene3D" id="3.40.50.720">
    <property type="entry name" value="NAD(P)-binding Rossmann-like Domain"/>
    <property type="match status" value="1"/>
</dbReference>
<reference evidence="2 3" key="1">
    <citation type="submission" date="2016-10" db="EMBL/GenBank/DDBJ databases">
        <authorList>
            <person name="de Groot N.N."/>
        </authorList>
    </citation>
    <scope>NUCLEOTIDE SEQUENCE [LARGE SCALE GENOMIC DNA]</scope>
    <source>
        <strain evidence="2 3">CGMCC 1.9113</strain>
    </source>
</reference>
<proteinExistence type="predicted"/>
<keyword evidence="3" id="KW-1185">Reference proteome</keyword>
<dbReference type="EMBL" id="FOXP01000003">
    <property type="protein sequence ID" value="SFP56956.1"/>
    <property type="molecule type" value="Genomic_DNA"/>
</dbReference>
<feature type="domain" description="Gfo/Idh/MocA-like oxidoreductase N-terminal" evidence="1">
    <location>
        <begin position="5"/>
        <end position="116"/>
    </location>
</feature>
<dbReference type="SUPFAM" id="SSF51735">
    <property type="entry name" value="NAD(P)-binding Rossmann-fold domains"/>
    <property type="match status" value="1"/>
</dbReference>
<dbReference type="Proteomes" id="UP000199586">
    <property type="component" value="Unassembled WGS sequence"/>
</dbReference>
<dbReference type="PANTHER" id="PTHR43818">
    <property type="entry name" value="BCDNA.GH03377"/>
    <property type="match status" value="1"/>
</dbReference>
<dbReference type="STRING" id="634430.SAMN04488241_103207"/>
<gene>
    <name evidence="2" type="ORF">SAMN04488241_103207</name>
</gene>
<organism evidence="2 3">
    <name type="scientific">Sphingomonas rubra</name>
    <dbReference type="NCBI Taxonomy" id="634430"/>
    <lineage>
        <taxon>Bacteria</taxon>
        <taxon>Pseudomonadati</taxon>
        <taxon>Pseudomonadota</taxon>
        <taxon>Alphaproteobacteria</taxon>
        <taxon>Sphingomonadales</taxon>
        <taxon>Sphingomonadaceae</taxon>
        <taxon>Sphingomonas</taxon>
    </lineage>
</organism>
<protein>
    <submittedName>
        <fullName evidence="2">D-galactose 1-dehydrogenase</fullName>
    </submittedName>
</protein>
<dbReference type="PANTHER" id="PTHR43818:SF7">
    <property type="entry name" value="DEHYDROGENASE"/>
    <property type="match status" value="1"/>
</dbReference>